<feature type="compositionally biased region" description="Basic and acidic residues" evidence="1">
    <location>
        <begin position="188"/>
        <end position="204"/>
    </location>
</feature>
<evidence type="ECO:0000313" key="3">
    <source>
        <dbReference type="Proteomes" id="UP000324800"/>
    </source>
</evidence>
<feature type="region of interest" description="Disordered" evidence="1">
    <location>
        <begin position="116"/>
        <end position="223"/>
    </location>
</feature>
<reference evidence="2 3" key="1">
    <citation type="submission" date="2019-03" db="EMBL/GenBank/DDBJ databases">
        <title>Single cell metagenomics reveals metabolic interactions within the superorganism composed of flagellate Streblomastix strix and complex community of Bacteroidetes bacteria on its surface.</title>
        <authorList>
            <person name="Treitli S.C."/>
            <person name="Kolisko M."/>
            <person name="Husnik F."/>
            <person name="Keeling P."/>
            <person name="Hampl V."/>
        </authorList>
    </citation>
    <scope>NUCLEOTIDE SEQUENCE [LARGE SCALE GENOMIC DNA]</scope>
    <source>
        <strain evidence="2">ST1C</strain>
    </source>
</reference>
<gene>
    <name evidence="2" type="ORF">EZS28_034207</name>
</gene>
<dbReference type="EMBL" id="SNRW01015557">
    <property type="protein sequence ID" value="KAA6370267.1"/>
    <property type="molecule type" value="Genomic_DNA"/>
</dbReference>
<evidence type="ECO:0000256" key="1">
    <source>
        <dbReference type="SAM" id="MobiDB-lite"/>
    </source>
</evidence>
<evidence type="ECO:0000313" key="2">
    <source>
        <dbReference type="EMBL" id="KAA6370267.1"/>
    </source>
</evidence>
<name>A0A5J4UII2_9EUKA</name>
<organism evidence="2 3">
    <name type="scientific">Streblomastix strix</name>
    <dbReference type="NCBI Taxonomy" id="222440"/>
    <lineage>
        <taxon>Eukaryota</taxon>
        <taxon>Metamonada</taxon>
        <taxon>Preaxostyla</taxon>
        <taxon>Oxymonadida</taxon>
        <taxon>Streblomastigidae</taxon>
        <taxon>Streblomastix</taxon>
    </lineage>
</organism>
<dbReference type="Proteomes" id="UP000324800">
    <property type="component" value="Unassembled WGS sequence"/>
</dbReference>
<dbReference type="AlphaFoldDB" id="A0A5J4UII2"/>
<accession>A0A5J4UII2</accession>
<comment type="caution">
    <text evidence="2">The sequence shown here is derived from an EMBL/GenBank/DDBJ whole genome shotgun (WGS) entry which is preliminary data.</text>
</comment>
<proteinExistence type="predicted"/>
<feature type="compositionally biased region" description="Basic and acidic residues" evidence="1">
    <location>
        <begin position="126"/>
        <end position="152"/>
    </location>
</feature>
<feature type="compositionally biased region" description="Basic and acidic residues" evidence="1">
    <location>
        <begin position="211"/>
        <end position="223"/>
    </location>
</feature>
<sequence>MLEWGMQRLAEEMRPRQPEMELKDNALFILGPASVAQYSSSFGLRTDVNTRGGITSSTTTYAAPPGVSVGADKISLSPENQSGKRIEKRTVKITFKKAGLSMQIDLCRIADDNEQNALQKRKRTRKEAEIDDKSNNRDSRSHRGERHNRKEDRDEDDSDHSNAHSGDEDEESASDSDNSKRKKHHYSHRDDNHHRHITNRKESNRGSSQQKYEESSRMRDRRTQQNAHYNYQHSLMHGKQEIFREVNPDEIQLPSEQILFGRGSQSMEGGLSSLPSLRDILTDLRDIINVDKLQQASYAPFQGQQTGQRSAVLLSKIIEIPGSDETETELDFLKKIGQEPNTTHSIPLIQAFKTLRCFIPYFHKSHEILEKKTNVLSLIERFFVSKR</sequence>
<protein>
    <submittedName>
        <fullName evidence="2">Uncharacterized protein</fullName>
    </submittedName>
</protein>